<keyword evidence="1" id="KW-0808">Transferase</keyword>
<proteinExistence type="predicted"/>
<organism evidence="1 2">
    <name type="scientific">Anoxybacterium hadale</name>
    <dbReference type="NCBI Taxonomy" id="3408580"/>
    <lineage>
        <taxon>Bacteria</taxon>
        <taxon>Bacillati</taxon>
        <taxon>Bacillota</taxon>
        <taxon>Clostridia</taxon>
        <taxon>Peptostreptococcales</taxon>
        <taxon>Anaerovoracaceae</taxon>
        <taxon>Anoxybacterium</taxon>
    </lineage>
</organism>
<protein>
    <submittedName>
        <fullName evidence="1">Glycosyl transferase</fullName>
    </submittedName>
</protein>
<evidence type="ECO:0000313" key="1">
    <source>
        <dbReference type="EMBL" id="QOX64771.1"/>
    </source>
</evidence>
<name>A0ACD1AEW6_9FIRM</name>
<sequence>MKLKILICGALIILLSPVLGYESLGIVYANRNLIGEYPLLLGGFIISYQLVGILISIIGFKKTERE</sequence>
<dbReference type="EMBL" id="CP042469">
    <property type="protein sequence ID" value="QOX64771.1"/>
    <property type="molecule type" value="Genomic_DNA"/>
</dbReference>
<accession>A0ACD1AEW6</accession>
<reference evidence="1" key="1">
    <citation type="submission" date="2019-08" db="EMBL/GenBank/DDBJ databases">
        <title>Genome sequence of Clostridiales bacterium MT110.</title>
        <authorList>
            <person name="Cao J."/>
        </authorList>
    </citation>
    <scope>NUCLEOTIDE SEQUENCE</scope>
    <source>
        <strain evidence="1">MT110</strain>
    </source>
</reference>
<gene>
    <name evidence="1" type="ORF">FRZ06_16165</name>
</gene>
<keyword evidence="2" id="KW-1185">Reference proteome</keyword>
<dbReference type="Proteomes" id="UP000594014">
    <property type="component" value="Chromosome"/>
</dbReference>
<evidence type="ECO:0000313" key="2">
    <source>
        <dbReference type="Proteomes" id="UP000594014"/>
    </source>
</evidence>